<evidence type="ECO:0000313" key="3">
    <source>
        <dbReference type="Proteomes" id="UP001597055"/>
    </source>
</evidence>
<dbReference type="Gene3D" id="2.60.120.260">
    <property type="entry name" value="Galactose-binding domain-like"/>
    <property type="match status" value="1"/>
</dbReference>
<accession>A0ABW3AFA3</accession>
<name>A0ABW3AFA3_9MICO</name>
<evidence type="ECO:0000313" key="2">
    <source>
        <dbReference type="EMBL" id="MFD0789525.1"/>
    </source>
</evidence>
<protein>
    <submittedName>
        <fullName evidence="2">GDSL-type esterase/lipase family protein</fullName>
    </submittedName>
</protein>
<dbReference type="Proteomes" id="UP001597055">
    <property type="component" value="Unassembled WGS sequence"/>
</dbReference>
<keyword evidence="3" id="KW-1185">Reference proteome</keyword>
<comment type="caution">
    <text evidence="2">The sequence shown here is derived from an EMBL/GenBank/DDBJ whole genome shotgun (WGS) entry which is preliminary data.</text>
</comment>
<organism evidence="2 3">
    <name type="scientific">Microbacterium insulae</name>
    <dbReference type="NCBI Taxonomy" id="483014"/>
    <lineage>
        <taxon>Bacteria</taxon>
        <taxon>Bacillati</taxon>
        <taxon>Actinomycetota</taxon>
        <taxon>Actinomycetes</taxon>
        <taxon>Micrococcales</taxon>
        <taxon>Microbacteriaceae</taxon>
        <taxon>Microbacterium</taxon>
    </lineage>
</organism>
<proteinExistence type="predicted"/>
<reference evidence="3" key="1">
    <citation type="journal article" date="2019" name="Int. J. Syst. Evol. Microbiol.">
        <title>The Global Catalogue of Microorganisms (GCM) 10K type strain sequencing project: providing services to taxonomists for standard genome sequencing and annotation.</title>
        <authorList>
            <consortium name="The Broad Institute Genomics Platform"/>
            <consortium name="The Broad Institute Genome Sequencing Center for Infectious Disease"/>
            <person name="Wu L."/>
            <person name="Ma J."/>
        </authorList>
    </citation>
    <scope>NUCLEOTIDE SEQUENCE [LARGE SCALE GENOMIC DNA]</scope>
    <source>
        <strain evidence="3">CCUG 54523</strain>
    </source>
</reference>
<dbReference type="InterPro" id="IPR036514">
    <property type="entry name" value="SGNH_hydro_sf"/>
</dbReference>
<dbReference type="Pfam" id="PF13472">
    <property type="entry name" value="Lipase_GDSL_2"/>
    <property type="match status" value="1"/>
</dbReference>
<evidence type="ECO:0000259" key="1">
    <source>
        <dbReference type="Pfam" id="PF13472"/>
    </source>
</evidence>
<dbReference type="InterPro" id="IPR013830">
    <property type="entry name" value="SGNH_hydro"/>
</dbReference>
<dbReference type="SUPFAM" id="SSF52266">
    <property type="entry name" value="SGNH hydrolase"/>
    <property type="match status" value="1"/>
</dbReference>
<feature type="domain" description="SGNH hydrolase-type esterase" evidence="1">
    <location>
        <begin position="176"/>
        <end position="367"/>
    </location>
</feature>
<sequence>MSETLREVDLADVRVRGAVEVERTARGILPHRLPAWARAQVPDAFMAQTSAESAGVRLAFRTAATVIELEVSARRMAPDARSPLPPSVYELAADGSVVAAVAAASGSRYLFTFDDPSGTVVDGPPTLVRFAGLPAADTSYELWLPYTDAVEVLAVRADAPVHPAEEPVALRWLHHGSSISHGYRADATSGTWPVVAALAAGVELTNLGFSGSAMLDPFTARTIRDRPTDLITVKIGINLVNGDVMRMRAFRPALDGFLDTVREGHPSTPIVVISPIFCAPVETAAGPTVQDPTRPYEWSIAGGTEADVAQGKLSLGSIRAAIADIVERRRTADDRLRHVHGHLLYGPDDARTLPLPDNLHPGPDVQRLMGERFSELVLHPLLAQRP</sequence>
<dbReference type="EMBL" id="JBHTII010000001">
    <property type="protein sequence ID" value="MFD0789525.1"/>
    <property type="molecule type" value="Genomic_DNA"/>
</dbReference>
<dbReference type="RefSeq" id="WP_204980586.1">
    <property type="nucleotide sequence ID" value="NZ_JBHTII010000001.1"/>
</dbReference>
<gene>
    <name evidence="2" type="ORF">ACFQ0P_03870</name>
</gene>
<dbReference type="Gene3D" id="3.40.50.1110">
    <property type="entry name" value="SGNH hydrolase"/>
    <property type="match status" value="1"/>
</dbReference>